<evidence type="ECO:0000256" key="11">
    <source>
        <dbReference type="ARBA" id="ARBA00030593"/>
    </source>
</evidence>
<dbReference type="Pfam" id="PF07991">
    <property type="entry name" value="KARI_N"/>
    <property type="match status" value="1"/>
</dbReference>
<feature type="binding site" evidence="12">
    <location>
        <position position="271"/>
    </location>
    <ligand>
        <name>Mg(2+)</name>
        <dbReference type="ChEBI" id="CHEBI:18420"/>
        <label>1</label>
    </ligand>
</feature>
<dbReference type="GO" id="GO:0004455">
    <property type="term" value="F:ketol-acid reductoisomerase activity"/>
    <property type="evidence" value="ECO:0000318"/>
    <property type="project" value="GO_Central"/>
</dbReference>
<dbReference type="InterPro" id="IPR000506">
    <property type="entry name" value="KARI_C"/>
</dbReference>
<keyword evidence="9 12" id="KW-0100">Branched-chain amino acid biosynthesis</keyword>
<sequence length="555" mass="60213">MQLLNSKSRVLSGSRQQAAAKAVRVAPSGRRSAVRVSAAVHLDFNTKVFQKEHAKFGPTEEYIVRGGRDKYPLLKEAFKGIKKVSVIGWGSQAPAQAQNLRDSIAEAGMDIKVAIGLRPDSPSWAEAEACGFSKTDGTLGEVFEQISSSDFVILLISDAAQAKLYPRILAAMKPGATLGLSHGFLLGVMRNDGVDFRKDINVVLVAPKGMGPSVRRLYEQGKSVNGAGINCSFAIQQDATGQAADIAIGWAIGVGAPFAFPTTLESEYKSDIYGERCVLLGAVHGIVEALFRRYTRQGMSDEEAFKQSVESITGPISRTISTKGMLSVYNSFNEADKKIFEQAYSASYKPALDICFEIYEDVASGNEIKSVVQAVQRFDRFPMGKIDQTYMWKVGQKVRAERDESKIPVNPFTAGVYVAVMMATVEVLREKGHPFSEICNESIIEAVDSLNPYMHARGVAFMVDNCSYTARLGSRKWAPRFDYIIEQQAFVDIDSGKAADKEVMAEFLAHPVHSALATCSSMRPSVDISVGGENSSVGVGAGAARTEFRSTAAKV</sequence>
<keyword evidence="8 12" id="KW-0560">Oxidoreductase</keyword>
<dbReference type="RefSeq" id="XP_001702649.1">
    <property type="nucleotide sequence ID" value="XM_001702597.2"/>
</dbReference>
<evidence type="ECO:0000256" key="5">
    <source>
        <dbReference type="ARBA" id="ARBA00022605"/>
    </source>
</evidence>
<evidence type="ECO:0000313" key="14">
    <source>
        <dbReference type="Proteomes" id="UP000006906"/>
    </source>
</evidence>
<evidence type="ECO:0000256" key="4">
    <source>
        <dbReference type="ARBA" id="ARBA00010318"/>
    </source>
</evidence>
<dbReference type="STRING" id="3055.A8IAT4"/>
<comment type="pathway">
    <text evidence="2">Amino-acid biosynthesis; L-valine biosynthesis; L-valine from pyruvate: step 2/4.</text>
</comment>
<evidence type="ECO:0000256" key="3">
    <source>
        <dbReference type="ARBA" id="ARBA00004885"/>
    </source>
</evidence>
<dbReference type="Gramene" id="PNW77396">
    <property type="protein sequence ID" value="PNW77396"/>
    <property type="gene ID" value="CHLRE_10g434750v5"/>
</dbReference>
<dbReference type="UniPathway" id="UPA00047">
    <property type="reaction ID" value="UER00056"/>
</dbReference>
<dbReference type="eggNOG" id="ENOG502QQBF">
    <property type="taxonomic scope" value="Eukaryota"/>
</dbReference>
<keyword evidence="5 12" id="KW-0028">Amino-acid biosynthesis</keyword>
<dbReference type="FunFam" id="1.10.1040.10:FF:000015">
    <property type="entry name" value="Ketol-acid reductoisomerase"/>
    <property type="match status" value="1"/>
</dbReference>
<dbReference type="KEGG" id="cre:CHLRE_10g434750v5"/>
<comment type="pathway">
    <text evidence="3">Amino-acid biosynthesis; L-isoleucine biosynthesis; L-isoleucine from 2-oxobutanoate: step 2/4.</text>
</comment>
<dbReference type="Proteomes" id="UP000006906">
    <property type="component" value="Chromosome 10"/>
</dbReference>
<dbReference type="PaxDb" id="3055-EDP06428"/>
<evidence type="ECO:0000256" key="6">
    <source>
        <dbReference type="ARBA" id="ARBA00022723"/>
    </source>
</evidence>
<dbReference type="GO" id="GO:0046872">
    <property type="term" value="F:metal ion binding"/>
    <property type="evidence" value="ECO:0007669"/>
    <property type="project" value="UniProtKB-UniRule"/>
</dbReference>
<dbReference type="AlphaFoldDB" id="A8IAT4"/>
<evidence type="ECO:0000256" key="7">
    <source>
        <dbReference type="ARBA" id="ARBA00022842"/>
    </source>
</evidence>
<dbReference type="FunCoup" id="A8IAT4">
    <property type="interactions" value="826"/>
</dbReference>
<dbReference type="HOGENOM" id="CLU_033821_5_1_1"/>
<dbReference type="Gene3D" id="1.10.1040.10">
    <property type="entry name" value="N-(1-d-carboxylethyl)-l-norvaline Dehydrogenase, domain 2"/>
    <property type="match status" value="1"/>
</dbReference>
<dbReference type="PANTHER" id="PTHR21371:SF1">
    <property type="entry name" value="KETOL-ACID REDUCTOISOMERASE, MITOCHONDRIAL"/>
    <property type="match status" value="1"/>
</dbReference>
<dbReference type="UniPathway" id="UPA00049">
    <property type="reaction ID" value="UER00060"/>
</dbReference>
<reference evidence="13 14" key="1">
    <citation type="journal article" date="2007" name="Science">
        <title>The Chlamydomonas genome reveals the evolution of key animal and plant functions.</title>
        <authorList>
            <person name="Merchant S.S."/>
            <person name="Prochnik S.E."/>
            <person name="Vallon O."/>
            <person name="Harris E.H."/>
            <person name="Karpowicz S.J."/>
            <person name="Witman G.B."/>
            <person name="Terry A."/>
            <person name="Salamov A."/>
            <person name="Fritz-Laylin L.K."/>
            <person name="Marechal-Drouard L."/>
            <person name="Marshall W.F."/>
            <person name="Qu L.H."/>
            <person name="Nelson D.R."/>
            <person name="Sanderfoot A.A."/>
            <person name="Spalding M.H."/>
            <person name="Kapitonov V.V."/>
            <person name="Ren Q."/>
            <person name="Ferris P."/>
            <person name="Lindquist E."/>
            <person name="Shapiro H."/>
            <person name="Lucas S.M."/>
            <person name="Grimwood J."/>
            <person name="Schmutz J."/>
            <person name="Cardol P."/>
            <person name="Cerutti H."/>
            <person name="Chanfreau G."/>
            <person name="Chen C.L."/>
            <person name="Cognat V."/>
            <person name="Croft M.T."/>
            <person name="Dent R."/>
            <person name="Dutcher S."/>
            <person name="Fernandez E."/>
            <person name="Fukuzawa H."/>
            <person name="Gonzalez-Ballester D."/>
            <person name="Gonzalez-Halphen D."/>
            <person name="Hallmann A."/>
            <person name="Hanikenne M."/>
            <person name="Hippler M."/>
            <person name="Inwood W."/>
            <person name="Jabbari K."/>
            <person name="Kalanon M."/>
            <person name="Kuras R."/>
            <person name="Lefebvre P.A."/>
            <person name="Lemaire S.D."/>
            <person name="Lobanov A.V."/>
            <person name="Lohr M."/>
            <person name="Manuell A."/>
            <person name="Meier I."/>
            <person name="Mets L."/>
            <person name="Mittag M."/>
            <person name="Mittelmeier T."/>
            <person name="Moroney J.V."/>
            <person name="Moseley J."/>
            <person name="Napoli C."/>
            <person name="Nedelcu A.M."/>
            <person name="Niyogi K."/>
            <person name="Novoselov S.V."/>
            <person name="Paulsen I.T."/>
            <person name="Pazour G."/>
            <person name="Purton S."/>
            <person name="Ral J.P."/>
            <person name="Riano-Pachon D.M."/>
            <person name="Riekhof W."/>
            <person name="Rymarquis L."/>
            <person name="Schroda M."/>
            <person name="Stern D."/>
            <person name="Umen J."/>
            <person name="Willows R."/>
            <person name="Wilson N."/>
            <person name="Zimmer S.L."/>
            <person name="Allmer J."/>
            <person name="Balk J."/>
            <person name="Bisova K."/>
            <person name="Chen C.J."/>
            <person name="Elias M."/>
            <person name="Gendler K."/>
            <person name="Hauser C."/>
            <person name="Lamb M.R."/>
            <person name="Ledford H."/>
            <person name="Long J.C."/>
            <person name="Minagawa J."/>
            <person name="Page M.D."/>
            <person name="Pan J."/>
            <person name="Pootakham W."/>
            <person name="Roje S."/>
            <person name="Rose A."/>
            <person name="Stahlberg E."/>
            <person name="Terauchi A.M."/>
            <person name="Yang P."/>
            <person name="Ball S."/>
            <person name="Bowler C."/>
            <person name="Dieckmann C.L."/>
            <person name="Gladyshev V.N."/>
            <person name="Green P."/>
            <person name="Jorgensen R."/>
            <person name="Mayfield S."/>
            <person name="Mueller-Roeber B."/>
            <person name="Rajamani S."/>
            <person name="Sayre R.T."/>
            <person name="Brokstein P."/>
            <person name="Dubchak I."/>
            <person name="Goodstein D."/>
            <person name="Hornick L."/>
            <person name="Huang Y.W."/>
            <person name="Jhaveri J."/>
            <person name="Luo Y."/>
            <person name="Martinez D."/>
            <person name="Ngau W.C."/>
            <person name="Otillar B."/>
            <person name="Poliakov A."/>
            <person name="Porter A."/>
            <person name="Szajkowski L."/>
            <person name="Werner G."/>
            <person name="Zhou K."/>
            <person name="Grigoriev I.V."/>
            <person name="Rokhsar D.S."/>
            <person name="Grossman A.R."/>
        </authorList>
    </citation>
    <scope>NUCLEOTIDE SEQUENCE [LARGE SCALE GENOMIC DNA]</scope>
    <source>
        <strain evidence="14">CC-503</strain>
    </source>
</reference>
<keyword evidence="7 12" id="KW-0460">Magnesium</keyword>
<dbReference type="InterPro" id="IPR013116">
    <property type="entry name" value="KARI_N"/>
</dbReference>
<proteinExistence type="inferred from homology"/>
<evidence type="ECO:0000256" key="1">
    <source>
        <dbReference type="ARBA" id="ARBA00001946"/>
    </source>
</evidence>
<feature type="binding site" evidence="12">
    <location>
        <position position="271"/>
    </location>
    <ligand>
        <name>Mg(2+)</name>
        <dbReference type="ChEBI" id="CHEBI:18420"/>
        <label>2</label>
    </ligand>
</feature>
<dbReference type="PROSITE" id="PS51850">
    <property type="entry name" value="KARI_N"/>
    <property type="match status" value="1"/>
</dbReference>
<dbReference type="InterPro" id="IPR036291">
    <property type="entry name" value="NAD(P)-bd_dom_sf"/>
</dbReference>
<dbReference type="PROSITE" id="PS51851">
    <property type="entry name" value="KARI_C"/>
    <property type="match status" value="1"/>
</dbReference>
<comment type="cofactor">
    <cofactor evidence="1">
        <name>Mg(2+)</name>
        <dbReference type="ChEBI" id="CHEBI:18420"/>
    </cofactor>
</comment>
<evidence type="ECO:0000256" key="8">
    <source>
        <dbReference type="ARBA" id="ARBA00023002"/>
    </source>
</evidence>
<dbReference type="OrthoDB" id="10255643at2759"/>
<comment type="similarity">
    <text evidence="4 12">Belongs to the ketol-acid reductoisomerase family.</text>
</comment>
<dbReference type="InterPro" id="IPR013328">
    <property type="entry name" value="6PGD_dom2"/>
</dbReference>
<protein>
    <recommendedName>
        <fullName evidence="11">Acetohydroxy-acid reductoisomerase</fullName>
    </recommendedName>
    <alternativeName>
        <fullName evidence="10">Alpha-keto-beta-hydroxylacyl reductoisomerase</fullName>
    </alternativeName>
</protein>
<dbReference type="GeneID" id="5728013"/>
<dbReference type="OMA" id="MVDNCSF"/>
<evidence type="ECO:0000313" key="13">
    <source>
        <dbReference type="EMBL" id="PNW77396.1"/>
    </source>
</evidence>
<dbReference type="SUPFAM" id="SSF48179">
    <property type="entry name" value="6-phosphogluconate dehydrogenase C-terminal domain-like"/>
    <property type="match status" value="1"/>
</dbReference>
<dbReference type="SUPFAM" id="SSF51735">
    <property type="entry name" value="NAD(P)-binding Rossmann-fold domains"/>
    <property type="match status" value="1"/>
</dbReference>
<keyword evidence="14" id="KW-1185">Reference proteome</keyword>
<comment type="caution">
    <text evidence="12">Lacks conserved residue(s) required for the propagation of feature annotation.</text>
</comment>
<dbReference type="GO" id="GO:0009099">
    <property type="term" value="P:L-valine biosynthetic process"/>
    <property type="evidence" value="ECO:0000318"/>
    <property type="project" value="GO_Central"/>
</dbReference>
<organism evidence="13 14">
    <name type="scientific">Chlamydomonas reinhardtii</name>
    <name type="common">Chlamydomonas smithii</name>
    <dbReference type="NCBI Taxonomy" id="3055"/>
    <lineage>
        <taxon>Eukaryota</taxon>
        <taxon>Viridiplantae</taxon>
        <taxon>Chlorophyta</taxon>
        <taxon>core chlorophytes</taxon>
        <taxon>Chlorophyceae</taxon>
        <taxon>CS clade</taxon>
        <taxon>Chlamydomonadales</taxon>
        <taxon>Chlamydomonadaceae</taxon>
        <taxon>Chlamydomonas</taxon>
    </lineage>
</organism>
<dbReference type="InParanoid" id="A8IAT4"/>
<evidence type="ECO:0000256" key="2">
    <source>
        <dbReference type="ARBA" id="ARBA00004864"/>
    </source>
</evidence>
<dbReference type="InterPro" id="IPR013023">
    <property type="entry name" value="KARI"/>
</dbReference>
<accession>A8IAT4</accession>
<feature type="binding site" evidence="12">
    <location>
        <position position="275"/>
    </location>
    <ligand>
        <name>Mg(2+)</name>
        <dbReference type="ChEBI" id="CHEBI:18420"/>
        <label>1</label>
    </ligand>
</feature>
<gene>
    <name evidence="13" type="ORF">CHLRE_10g434750v5</name>
</gene>
<dbReference type="EMBL" id="CM008971">
    <property type="protein sequence ID" value="PNW77396.1"/>
    <property type="molecule type" value="Genomic_DNA"/>
</dbReference>
<dbReference type="InterPro" id="IPR008927">
    <property type="entry name" value="6-PGluconate_DH-like_C_sf"/>
</dbReference>
<evidence type="ECO:0000256" key="9">
    <source>
        <dbReference type="ARBA" id="ARBA00023304"/>
    </source>
</evidence>
<evidence type="ECO:0000256" key="10">
    <source>
        <dbReference type="ARBA" id="ARBA00030209"/>
    </source>
</evidence>
<dbReference type="PANTHER" id="PTHR21371">
    <property type="entry name" value="KETOL-ACID REDUCTOISOMERASE, MITOCHONDRIAL"/>
    <property type="match status" value="1"/>
</dbReference>
<evidence type="ECO:0000256" key="12">
    <source>
        <dbReference type="PROSITE-ProRule" id="PRU01198"/>
    </source>
</evidence>
<keyword evidence="6 12" id="KW-0479">Metal-binding</keyword>
<dbReference type="ProMEX" id="A8IAT4"/>
<dbReference type="Pfam" id="PF01450">
    <property type="entry name" value="KARI_C"/>
    <property type="match status" value="1"/>
</dbReference>
<name>A8IAT4_CHLRE</name>
<dbReference type="Gene3D" id="3.40.50.720">
    <property type="entry name" value="NAD(P)-binding Rossmann-like Domain"/>
    <property type="match status" value="1"/>
</dbReference>
<dbReference type="GO" id="GO:0009097">
    <property type="term" value="P:isoleucine biosynthetic process"/>
    <property type="evidence" value="ECO:0000318"/>
    <property type="project" value="GO_Central"/>
</dbReference>